<accession>A0A8H9H0X8</accession>
<sequence length="87" mass="10030">MTKEKARDDPDDFSGTSLGGAAFMVTVMALRHPRQSLKGLLTVVRRLGRWTTRLVVAPAALVGVIVWWYRRDRRPTFEDYLHSRDEE</sequence>
<proteinExistence type="predicted"/>
<keyword evidence="1" id="KW-1133">Transmembrane helix</keyword>
<dbReference type="AlphaFoldDB" id="A0A8H9H0X8"/>
<keyword evidence="1" id="KW-0812">Transmembrane</keyword>
<name>A0A8H9H0X8_9ACTN</name>
<feature type="transmembrane region" description="Helical" evidence="1">
    <location>
        <begin position="12"/>
        <end position="30"/>
    </location>
</feature>
<keyword evidence="3" id="KW-1185">Reference proteome</keyword>
<gene>
    <name evidence="2" type="ORF">GCM10011574_43380</name>
</gene>
<reference evidence="2" key="2">
    <citation type="submission" date="2020-09" db="EMBL/GenBank/DDBJ databases">
        <authorList>
            <person name="Sun Q."/>
            <person name="Zhou Y."/>
        </authorList>
    </citation>
    <scope>NUCLEOTIDE SEQUENCE</scope>
    <source>
        <strain evidence="2">CGMCC 4.7138</strain>
    </source>
</reference>
<dbReference type="OrthoDB" id="3542661at2"/>
<dbReference type="GeneID" id="97250927"/>
<reference evidence="2" key="1">
    <citation type="journal article" date="2014" name="Int. J. Syst. Evol. Microbiol.">
        <title>Complete genome sequence of Corynebacterium casei LMG S-19264T (=DSM 44701T), isolated from a smear-ripened cheese.</title>
        <authorList>
            <consortium name="US DOE Joint Genome Institute (JGI-PGF)"/>
            <person name="Walter F."/>
            <person name="Albersmeier A."/>
            <person name="Kalinowski J."/>
            <person name="Ruckert C."/>
        </authorList>
    </citation>
    <scope>NUCLEOTIDE SEQUENCE</scope>
    <source>
        <strain evidence="2">CGMCC 4.7138</strain>
    </source>
</reference>
<dbReference type="EMBL" id="BMMN01000007">
    <property type="protein sequence ID" value="GGO18605.1"/>
    <property type="molecule type" value="Genomic_DNA"/>
</dbReference>
<comment type="caution">
    <text evidence="2">The sequence shown here is derived from an EMBL/GenBank/DDBJ whole genome shotgun (WGS) entry which is preliminary data.</text>
</comment>
<evidence type="ECO:0000313" key="3">
    <source>
        <dbReference type="Proteomes" id="UP000653480"/>
    </source>
</evidence>
<dbReference type="RefSeq" id="WP_142575361.1">
    <property type="nucleotide sequence ID" value="NZ_BMMN01000007.1"/>
</dbReference>
<protein>
    <submittedName>
        <fullName evidence="2">Uncharacterized protein</fullName>
    </submittedName>
</protein>
<dbReference type="Proteomes" id="UP000653480">
    <property type="component" value="Unassembled WGS sequence"/>
</dbReference>
<evidence type="ECO:0000313" key="2">
    <source>
        <dbReference type="EMBL" id="GGO18605.1"/>
    </source>
</evidence>
<feature type="transmembrane region" description="Helical" evidence="1">
    <location>
        <begin position="50"/>
        <end position="69"/>
    </location>
</feature>
<keyword evidence="1" id="KW-0472">Membrane</keyword>
<evidence type="ECO:0000256" key="1">
    <source>
        <dbReference type="SAM" id="Phobius"/>
    </source>
</evidence>
<organism evidence="2 3">
    <name type="scientific">Microbispora bryophytorum</name>
    <dbReference type="NCBI Taxonomy" id="1460882"/>
    <lineage>
        <taxon>Bacteria</taxon>
        <taxon>Bacillati</taxon>
        <taxon>Actinomycetota</taxon>
        <taxon>Actinomycetes</taxon>
        <taxon>Streptosporangiales</taxon>
        <taxon>Streptosporangiaceae</taxon>
        <taxon>Microbispora</taxon>
    </lineage>
</organism>